<comment type="caution">
    <text evidence="3">The sequence shown here is derived from an EMBL/GenBank/DDBJ whole genome shotgun (WGS) entry which is preliminary data.</text>
</comment>
<dbReference type="Gene3D" id="1.10.8.60">
    <property type="match status" value="1"/>
</dbReference>
<dbReference type="PANTHER" id="PTHR30050">
    <property type="entry name" value="CHROMOSOMAL REPLICATION INITIATOR PROTEIN DNAA"/>
    <property type="match status" value="1"/>
</dbReference>
<gene>
    <name evidence="3" type="ORF">CAL65_06370</name>
</gene>
<evidence type="ECO:0000259" key="2">
    <source>
        <dbReference type="Pfam" id="PF22688"/>
    </source>
</evidence>
<dbReference type="NCBIfam" id="TIGR03420">
    <property type="entry name" value="DnaA_homol_Hda"/>
    <property type="match status" value="1"/>
</dbReference>
<dbReference type="InterPro" id="IPR027417">
    <property type="entry name" value="P-loop_NTPase"/>
</dbReference>
<accession>A0A3E0X1E7</accession>
<organism evidence="3 4">
    <name type="scientific">Alkalilimnicola ehrlichii</name>
    <dbReference type="NCBI Taxonomy" id="351052"/>
    <lineage>
        <taxon>Bacteria</taxon>
        <taxon>Pseudomonadati</taxon>
        <taxon>Pseudomonadota</taxon>
        <taxon>Gammaproteobacteria</taxon>
        <taxon>Chromatiales</taxon>
        <taxon>Ectothiorhodospiraceae</taxon>
        <taxon>Alkalilimnicola</taxon>
    </lineage>
</organism>
<dbReference type="AlphaFoldDB" id="A0A3E0X1E7"/>
<dbReference type="GO" id="GO:0032297">
    <property type="term" value="P:negative regulation of DNA-templated DNA replication initiation"/>
    <property type="evidence" value="ECO:0007669"/>
    <property type="project" value="InterPro"/>
</dbReference>
<reference evidence="4" key="1">
    <citation type="submission" date="2017-05" db="EMBL/GenBank/DDBJ databases">
        <authorList>
            <person name="Sharma S."/>
            <person name="Sidhu C."/>
            <person name="Pinnaka A.K."/>
        </authorList>
    </citation>
    <scope>NUCLEOTIDE SEQUENCE [LARGE SCALE GENOMIC DNA]</scope>
    <source>
        <strain evidence="4">AK93</strain>
    </source>
</reference>
<dbReference type="RefSeq" id="WP_116301298.1">
    <property type="nucleotide sequence ID" value="NZ_NFZV01000004.1"/>
</dbReference>
<proteinExistence type="predicted"/>
<dbReference type="GO" id="GO:0006270">
    <property type="term" value="P:DNA replication initiation"/>
    <property type="evidence" value="ECO:0007669"/>
    <property type="project" value="TreeGrafter"/>
</dbReference>
<keyword evidence="4" id="KW-1185">Reference proteome</keyword>
<dbReference type="Gene3D" id="3.40.50.300">
    <property type="entry name" value="P-loop containing nucleotide triphosphate hydrolases"/>
    <property type="match status" value="1"/>
</dbReference>
<dbReference type="EMBL" id="NFZW01000005">
    <property type="protein sequence ID" value="RFA37987.1"/>
    <property type="molecule type" value="Genomic_DNA"/>
</dbReference>
<dbReference type="PANTHER" id="PTHR30050:SF5">
    <property type="entry name" value="DNAA REGULATORY INACTIVATOR HDA"/>
    <property type="match status" value="1"/>
</dbReference>
<dbReference type="OrthoDB" id="9784878at2"/>
<dbReference type="InterPro" id="IPR055199">
    <property type="entry name" value="Hda_lid"/>
</dbReference>
<feature type="domain" description="Hda lid" evidence="2">
    <location>
        <begin position="169"/>
        <end position="233"/>
    </location>
</feature>
<dbReference type="Proteomes" id="UP000256763">
    <property type="component" value="Unassembled WGS sequence"/>
</dbReference>
<dbReference type="Pfam" id="PF22688">
    <property type="entry name" value="Hda_lid"/>
    <property type="match status" value="1"/>
</dbReference>
<evidence type="ECO:0000313" key="4">
    <source>
        <dbReference type="Proteomes" id="UP000256763"/>
    </source>
</evidence>
<protein>
    <submittedName>
        <fullName evidence="3">DnaA regulatory inactivator Hda</fullName>
    </submittedName>
</protein>
<dbReference type="InterPro" id="IPR013317">
    <property type="entry name" value="DnaA_dom"/>
</dbReference>
<feature type="domain" description="Chromosomal replication initiator protein DnaA ATPAse" evidence="1">
    <location>
        <begin position="18"/>
        <end position="162"/>
    </location>
</feature>
<dbReference type="InterPro" id="IPR017788">
    <property type="entry name" value="Hda"/>
</dbReference>
<evidence type="ECO:0000313" key="3">
    <source>
        <dbReference type="EMBL" id="RFA37987.1"/>
    </source>
</evidence>
<evidence type="ECO:0000259" key="1">
    <source>
        <dbReference type="Pfam" id="PF00308"/>
    </source>
</evidence>
<dbReference type="Pfam" id="PF00308">
    <property type="entry name" value="Bac_DnaA"/>
    <property type="match status" value="1"/>
</dbReference>
<sequence length="236" mass="25942">MLPPKLSPQLALDLGLDDSASFTSYYPGPNAEALAAVRACALGTGESNLFLYGDKGLGKTHLLQAACRAAAGEGALAVYLPLADALTWSLQVLEGLETMSLVAVDDVHLLRQHQDWQVALFHLFNSVRDAGGRLLFAAQDKPGDLGFSLPDLVSRLQWGLVLRLQDLDDEEKLAGLCFRAHQRGLELPRETAQYLLARFPRDMAYLFDTLDRLDQASLAAQRRLTIPFIRQVLQLS</sequence>
<name>A0A3E0X1E7_9GAMM</name>
<dbReference type="SUPFAM" id="SSF52540">
    <property type="entry name" value="P-loop containing nucleoside triphosphate hydrolases"/>
    <property type="match status" value="1"/>
</dbReference>